<dbReference type="GO" id="GO:0003677">
    <property type="term" value="F:DNA binding"/>
    <property type="evidence" value="ECO:0007669"/>
    <property type="project" value="InterPro"/>
</dbReference>
<gene>
    <name evidence="2" type="ORF">SAMN04488116_3278</name>
</gene>
<evidence type="ECO:0000313" key="2">
    <source>
        <dbReference type="EMBL" id="SHH02878.1"/>
    </source>
</evidence>
<dbReference type="InterPro" id="IPR013325">
    <property type="entry name" value="RNA_pol_sigma_r2"/>
</dbReference>
<dbReference type="STRING" id="570519.SAMN04488116_3278"/>
<dbReference type="SUPFAM" id="SSF54427">
    <property type="entry name" value="NTF2-like"/>
    <property type="match status" value="1"/>
</dbReference>
<dbReference type="OrthoDB" id="3211555at2"/>
<evidence type="ECO:0000313" key="3">
    <source>
        <dbReference type="Proteomes" id="UP000184532"/>
    </source>
</evidence>
<organism evidence="2 3">
    <name type="scientific">Flagellimonas flava</name>
    <dbReference type="NCBI Taxonomy" id="570519"/>
    <lineage>
        <taxon>Bacteria</taxon>
        <taxon>Pseudomonadati</taxon>
        <taxon>Bacteroidota</taxon>
        <taxon>Flavobacteriia</taxon>
        <taxon>Flavobacteriales</taxon>
        <taxon>Flavobacteriaceae</taxon>
        <taxon>Flagellimonas</taxon>
    </lineage>
</organism>
<dbReference type="InterPro" id="IPR013249">
    <property type="entry name" value="RNA_pol_sigma70_r4_t2"/>
</dbReference>
<dbReference type="AlphaFoldDB" id="A0A1M5PM68"/>
<protein>
    <submittedName>
        <fullName evidence="2">RNA polymerase sigma-70 factor, ECF subfamily</fullName>
    </submittedName>
</protein>
<accession>A0A1M5PM68</accession>
<reference evidence="3" key="1">
    <citation type="submission" date="2016-11" db="EMBL/GenBank/DDBJ databases">
        <authorList>
            <person name="Varghese N."/>
            <person name="Submissions S."/>
        </authorList>
    </citation>
    <scope>NUCLEOTIDE SEQUENCE [LARGE SCALE GENOMIC DNA]</scope>
    <source>
        <strain evidence="3">DSM 22638</strain>
    </source>
</reference>
<dbReference type="PANTHER" id="PTHR30173">
    <property type="entry name" value="SIGMA 19 FACTOR"/>
    <property type="match status" value="1"/>
</dbReference>
<dbReference type="GO" id="GO:0006352">
    <property type="term" value="P:DNA-templated transcription initiation"/>
    <property type="evidence" value="ECO:0007669"/>
    <property type="project" value="InterPro"/>
</dbReference>
<dbReference type="RefSeq" id="WP_073181598.1">
    <property type="nucleotide sequence ID" value="NZ_FQWL01000008.1"/>
</dbReference>
<evidence type="ECO:0000259" key="1">
    <source>
        <dbReference type="Pfam" id="PF08281"/>
    </source>
</evidence>
<dbReference type="CDD" id="cd06171">
    <property type="entry name" value="Sigma70_r4"/>
    <property type="match status" value="1"/>
</dbReference>
<dbReference type="PANTHER" id="PTHR30173:SF36">
    <property type="entry name" value="ECF RNA POLYMERASE SIGMA FACTOR SIGJ"/>
    <property type="match status" value="1"/>
</dbReference>
<dbReference type="Gene3D" id="1.10.1740.10">
    <property type="match status" value="1"/>
</dbReference>
<dbReference type="GO" id="GO:0016987">
    <property type="term" value="F:sigma factor activity"/>
    <property type="evidence" value="ECO:0007669"/>
    <property type="project" value="InterPro"/>
</dbReference>
<dbReference type="InterPro" id="IPR013324">
    <property type="entry name" value="RNA_pol_sigma_r3/r4-like"/>
</dbReference>
<sequence length="280" mass="31877">MEDYQNKLFPYAYNILGSADDAKDAIQEILIKYQNVNQAVQNEMGYLVRSVINESINLKKKRQLGLSDALWLPEPIATDAADEQIDSSAIISYSMMVLLEKLSPKERAVFILKEAFGYSHKEIGLVLEMTLENSRKLLSRGRSRLRTLKSGVSIDHAKVPKAYLQRYVESIRNGDIKNLEQMLSEDIMVSADGGDEIQVVRELTHGLKAAVKLLLYVFKTYQQKNRIIVTEVNHQPALLYYQDEVLVNCQIFQIEERKIVQIHAQLAPNKLKALRSAVNP</sequence>
<dbReference type="Pfam" id="PF08281">
    <property type="entry name" value="Sigma70_r4_2"/>
    <property type="match status" value="1"/>
</dbReference>
<dbReference type="EMBL" id="FQWL01000008">
    <property type="protein sequence ID" value="SHH02878.1"/>
    <property type="molecule type" value="Genomic_DNA"/>
</dbReference>
<dbReference type="InterPro" id="IPR032710">
    <property type="entry name" value="NTF2-like_dom_sf"/>
</dbReference>
<dbReference type="InterPro" id="IPR014284">
    <property type="entry name" value="RNA_pol_sigma-70_dom"/>
</dbReference>
<dbReference type="InterPro" id="IPR036388">
    <property type="entry name" value="WH-like_DNA-bd_sf"/>
</dbReference>
<dbReference type="InterPro" id="IPR052704">
    <property type="entry name" value="ECF_Sigma-70_Domain"/>
</dbReference>
<keyword evidence="3" id="KW-1185">Reference proteome</keyword>
<feature type="domain" description="RNA polymerase sigma factor 70 region 4 type 2" evidence="1">
    <location>
        <begin position="96"/>
        <end position="145"/>
    </location>
</feature>
<dbReference type="NCBIfam" id="TIGR02937">
    <property type="entry name" value="sigma70-ECF"/>
    <property type="match status" value="1"/>
</dbReference>
<dbReference type="Proteomes" id="UP000184532">
    <property type="component" value="Unassembled WGS sequence"/>
</dbReference>
<dbReference type="Gene3D" id="1.10.10.10">
    <property type="entry name" value="Winged helix-like DNA-binding domain superfamily/Winged helix DNA-binding domain"/>
    <property type="match status" value="1"/>
</dbReference>
<name>A0A1M5PM68_9FLAO</name>
<dbReference type="SUPFAM" id="SSF88659">
    <property type="entry name" value="Sigma3 and sigma4 domains of RNA polymerase sigma factors"/>
    <property type="match status" value="1"/>
</dbReference>
<dbReference type="SUPFAM" id="SSF88946">
    <property type="entry name" value="Sigma2 domain of RNA polymerase sigma factors"/>
    <property type="match status" value="1"/>
</dbReference>
<proteinExistence type="predicted"/>